<accession>A0A484AVL4</accession>
<proteinExistence type="predicted"/>
<dbReference type="Proteomes" id="UP000295192">
    <property type="component" value="Unassembled WGS sequence"/>
</dbReference>
<dbReference type="EMBL" id="LSRL02000930">
    <property type="protein sequence ID" value="TDG39605.1"/>
    <property type="molecule type" value="Genomic_DNA"/>
</dbReference>
<evidence type="ECO:0000313" key="3">
    <source>
        <dbReference type="Proteomes" id="UP000295192"/>
    </source>
</evidence>
<name>A0A484AVL4_DRONA</name>
<dbReference type="AlphaFoldDB" id="A0A484AVL4"/>
<comment type="caution">
    <text evidence="2">The sequence shown here is derived from an EMBL/GenBank/DDBJ whole genome shotgun (WGS) entry which is preliminary data.</text>
</comment>
<evidence type="ECO:0000256" key="1">
    <source>
        <dbReference type="SAM" id="MobiDB-lite"/>
    </source>
</evidence>
<organism evidence="2 3">
    <name type="scientific">Drosophila navojoa</name>
    <name type="common">Fruit fly</name>
    <dbReference type="NCBI Taxonomy" id="7232"/>
    <lineage>
        <taxon>Eukaryota</taxon>
        <taxon>Metazoa</taxon>
        <taxon>Ecdysozoa</taxon>
        <taxon>Arthropoda</taxon>
        <taxon>Hexapoda</taxon>
        <taxon>Insecta</taxon>
        <taxon>Pterygota</taxon>
        <taxon>Neoptera</taxon>
        <taxon>Endopterygota</taxon>
        <taxon>Diptera</taxon>
        <taxon>Brachycera</taxon>
        <taxon>Muscomorpha</taxon>
        <taxon>Ephydroidea</taxon>
        <taxon>Drosophilidae</taxon>
        <taxon>Drosophila</taxon>
    </lineage>
</organism>
<feature type="region of interest" description="Disordered" evidence="1">
    <location>
        <begin position="1"/>
        <end position="55"/>
    </location>
</feature>
<keyword evidence="3" id="KW-1185">Reference proteome</keyword>
<reference evidence="2 3" key="1">
    <citation type="journal article" date="2019" name="J. Hered.">
        <title>An Improved Genome Assembly for Drosophila navojoa, the Basal Species in the mojavensis Cluster.</title>
        <authorList>
            <person name="Vanderlinde T."/>
            <person name="Dupim E.G."/>
            <person name="Nazario-Yepiz N.O."/>
            <person name="Carvalho A.B."/>
        </authorList>
    </citation>
    <scope>NUCLEOTIDE SEQUENCE [LARGE SCALE GENOMIC DNA]</scope>
    <source>
        <strain evidence="2">Navoj_Jal97</strain>
        <tissue evidence="2">Whole organism</tissue>
    </source>
</reference>
<sequence>MSYTELESGYQDLRQSSQSNVVAAQQLHQQQNPHTQQPLSSHSHRVGFYLGHDGN</sequence>
<evidence type="ECO:0000313" key="2">
    <source>
        <dbReference type="EMBL" id="TDG39605.1"/>
    </source>
</evidence>
<feature type="non-terminal residue" evidence="2">
    <location>
        <position position="55"/>
    </location>
</feature>
<protein>
    <submittedName>
        <fullName evidence="2">Uncharacterized protein</fullName>
    </submittedName>
</protein>
<gene>
    <name evidence="2" type="ORF">AWZ03_013969</name>
</gene>
<feature type="compositionally biased region" description="Low complexity" evidence="1">
    <location>
        <begin position="15"/>
        <end position="39"/>
    </location>
</feature>